<dbReference type="EMBL" id="CP035913">
    <property type="protein sequence ID" value="QBE61956.1"/>
    <property type="molecule type" value="Genomic_DNA"/>
</dbReference>
<evidence type="ECO:0000313" key="2">
    <source>
        <dbReference type="Proteomes" id="UP000290637"/>
    </source>
</evidence>
<evidence type="ECO:0008006" key="3">
    <source>
        <dbReference type="Google" id="ProtNLM"/>
    </source>
</evidence>
<dbReference type="RefSeq" id="WP_130185093.1">
    <property type="nucleotide sequence ID" value="NZ_CP035913.1"/>
</dbReference>
<accession>A0A4P6KT90</accession>
<organism evidence="1 2">
    <name type="scientific">Pseudoduganella lutea</name>
    <dbReference type="NCBI Taxonomy" id="321985"/>
    <lineage>
        <taxon>Bacteria</taxon>
        <taxon>Pseudomonadati</taxon>
        <taxon>Pseudomonadota</taxon>
        <taxon>Betaproteobacteria</taxon>
        <taxon>Burkholderiales</taxon>
        <taxon>Oxalobacteraceae</taxon>
        <taxon>Telluria group</taxon>
        <taxon>Pseudoduganella</taxon>
    </lineage>
</organism>
<sequence length="128" mass="13650">MRQVAQLIAPIILSLAVSWLGPPAYANDVTARALAAQLETDAAARPAAALADLSRIDAALPGASAPVQREVLLRLRQLHRDVGDYRSAAAVNARLRSLGKQYHDRLALVQAALGDLDDQIRAYNFAAA</sequence>
<protein>
    <recommendedName>
        <fullName evidence="3">Tetratricopeptide repeat protein</fullName>
    </recommendedName>
</protein>
<dbReference type="KEGG" id="plue:EWM63_02245"/>
<dbReference type="Proteomes" id="UP000290637">
    <property type="component" value="Chromosome"/>
</dbReference>
<keyword evidence="2" id="KW-1185">Reference proteome</keyword>
<dbReference type="AlphaFoldDB" id="A0A4P6KT90"/>
<gene>
    <name evidence="1" type="ORF">EWM63_02245</name>
</gene>
<evidence type="ECO:0000313" key="1">
    <source>
        <dbReference type="EMBL" id="QBE61956.1"/>
    </source>
</evidence>
<proteinExistence type="predicted"/>
<reference evidence="1 2" key="1">
    <citation type="submission" date="2019-02" db="EMBL/GenBank/DDBJ databases">
        <title>Draft Genome Sequences of Six Type Strains of the Genus Massilia.</title>
        <authorList>
            <person name="Miess H."/>
            <person name="Frediansyhah A."/>
            <person name="Gross H."/>
        </authorList>
    </citation>
    <scope>NUCLEOTIDE SEQUENCE [LARGE SCALE GENOMIC DNA]</scope>
    <source>
        <strain evidence="1 2">DSM 17473</strain>
    </source>
</reference>
<name>A0A4P6KT90_9BURK</name>